<dbReference type="AlphaFoldDB" id="G0TS03"/>
<reference evidence="2" key="1">
    <citation type="journal article" date="2012" name="Proc. Natl. Acad. Sci. U.S.A.">
        <title>Antigenic diversity is generated by distinct evolutionary mechanisms in African trypanosome species.</title>
        <authorList>
            <person name="Jackson A.P."/>
            <person name="Berry A."/>
            <person name="Aslett M."/>
            <person name="Allison H.C."/>
            <person name="Burton P."/>
            <person name="Vavrova-Anderson J."/>
            <person name="Brown R."/>
            <person name="Browne H."/>
            <person name="Corton N."/>
            <person name="Hauser H."/>
            <person name="Gamble J."/>
            <person name="Gilderthorp R."/>
            <person name="Marcello L."/>
            <person name="McQuillan J."/>
            <person name="Otto T.D."/>
            <person name="Quail M.A."/>
            <person name="Sanders M.J."/>
            <person name="van Tonder A."/>
            <person name="Ginger M.L."/>
            <person name="Field M.C."/>
            <person name="Barry J.D."/>
            <person name="Hertz-Fowler C."/>
            <person name="Berriman M."/>
        </authorList>
    </citation>
    <scope>NUCLEOTIDE SEQUENCE</scope>
    <source>
        <strain evidence="2">Y486</strain>
    </source>
</reference>
<feature type="region of interest" description="Disordered" evidence="1">
    <location>
        <begin position="55"/>
        <end position="90"/>
    </location>
</feature>
<organism evidence="2">
    <name type="scientific">Trypanosoma vivax (strain Y486)</name>
    <dbReference type="NCBI Taxonomy" id="1055687"/>
    <lineage>
        <taxon>Eukaryota</taxon>
        <taxon>Discoba</taxon>
        <taxon>Euglenozoa</taxon>
        <taxon>Kinetoplastea</taxon>
        <taxon>Metakinetoplastina</taxon>
        <taxon>Trypanosomatida</taxon>
        <taxon>Trypanosomatidae</taxon>
        <taxon>Trypanosoma</taxon>
        <taxon>Duttonella</taxon>
    </lineage>
</organism>
<proteinExistence type="predicted"/>
<dbReference type="VEuPathDB" id="TriTrypDB:TvY486_0201400"/>
<evidence type="ECO:0000313" key="2">
    <source>
        <dbReference type="EMBL" id="CCC46727.1"/>
    </source>
</evidence>
<name>G0TS03_TRYVY</name>
<evidence type="ECO:0000256" key="1">
    <source>
        <dbReference type="SAM" id="MobiDB-lite"/>
    </source>
</evidence>
<sequence>MPHHGVDPHRPPTAELQLQLFRIYASTSRQREWFRIHEENAKALLKMTESLHQRFFPGEPSPFRPPHDHDNDHRDDGGHGTHRAASITGVFTAPGQTATVKVKGLGDEECFVSLPPLLPGSAATDNGGPSHTSAPAFITTNETDEAVVGIYRAVPDFLLELTAEHIHECFGTEVATSAAAPSHVALDKITLSLVSLLAPLLRSLCDVAEMAVDCVGHPSTHWRGAPALGCGNTYTDVTDPHLYSGACSRDRFIATLCTVARHLFYLLHEVLSCMSLRHTTLHLLCQEEREAVDEMTRCVFHMHGVLLSLLSKCPSALPRDGHPALVGTVPVGRPLSPSTVNEAFDFLEALCLHNQTQIS</sequence>
<accession>G0TS03</accession>
<feature type="compositionally biased region" description="Basic and acidic residues" evidence="1">
    <location>
        <begin position="65"/>
        <end position="79"/>
    </location>
</feature>
<gene>
    <name evidence="2" type="ORF">TVY486_0201400</name>
</gene>
<dbReference type="EMBL" id="HE573018">
    <property type="protein sequence ID" value="CCC46727.1"/>
    <property type="molecule type" value="Genomic_DNA"/>
</dbReference>
<protein>
    <submittedName>
        <fullName evidence="2">Uncharacterized protein</fullName>
    </submittedName>
</protein>